<protein>
    <submittedName>
        <fullName evidence="2">Uncharacterized protein</fullName>
    </submittedName>
</protein>
<feature type="region of interest" description="Disordered" evidence="1">
    <location>
        <begin position="1"/>
        <end position="71"/>
    </location>
</feature>
<evidence type="ECO:0000256" key="1">
    <source>
        <dbReference type="SAM" id="MobiDB-lite"/>
    </source>
</evidence>
<reference evidence="2" key="1">
    <citation type="submission" date="2021-01" db="UniProtKB">
        <authorList>
            <consortium name="EnsemblMetazoa"/>
        </authorList>
    </citation>
    <scope>IDENTIFICATION</scope>
</reference>
<name>A0A7M7JJB1_VARDE</name>
<evidence type="ECO:0000313" key="2">
    <source>
        <dbReference type="EnsemblMetazoa" id="XP_022653040"/>
    </source>
</evidence>
<sequence length="111" mass="12290">MLFEIASRRRSQHTGSQRCTMGPMDSVRCYLSPSGLSPTTRRSLSRSARRTPSLCRRCRTPGNLGASPSNSKYLRRRSLMTLFFGEQTDDSRFASMVAPGQATGLRTSSPV</sequence>
<accession>A0A7M7JJB1</accession>
<dbReference type="RefSeq" id="XP_022653040.1">
    <property type="nucleotide sequence ID" value="XM_022797305.1"/>
</dbReference>
<dbReference type="GeneID" id="111246917"/>
<keyword evidence="3" id="KW-1185">Reference proteome</keyword>
<dbReference type="EnsemblMetazoa" id="XM_022797305">
    <property type="protein sequence ID" value="XP_022653040"/>
    <property type="gene ID" value="LOC111246917"/>
</dbReference>
<dbReference type="Proteomes" id="UP000594260">
    <property type="component" value="Unplaced"/>
</dbReference>
<dbReference type="AlphaFoldDB" id="A0A7M7JJB1"/>
<proteinExistence type="predicted"/>
<organism evidence="2 3">
    <name type="scientific">Varroa destructor</name>
    <name type="common">Honeybee mite</name>
    <dbReference type="NCBI Taxonomy" id="109461"/>
    <lineage>
        <taxon>Eukaryota</taxon>
        <taxon>Metazoa</taxon>
        <taxon>Ecdysozoa</taxon>
        <taxon>Arthropoda</taxon>
        <taxon>Chelicerata</taxon>
        <taxon>Arachnida</taxon>
        <taxon>Acari</taxon>
        <taxon>Parasitiformes</taxon>
        <taxon>Mesostigmata</taxon>
        <taxon>Gamasina</taxon>
        <taxon>Dermanyssoidea</taxon>
        <taxon>Varroidae</taxon>
        <taxon>Varroa</taxon>
    </lineage>
</organism>
<evidence type="ECO:0000313" key="3">
    <source>
        <dbReference type="Proteomes" id="UP000594260"/>
    </source>
</evidence>